<dbReference type="Gene3D" id="3.90.1150.10">
    <property type="entry name" value="Aspartate Aminotransferase, domain 1"/>
    <property type="match status" value="1"/>
</dbReference>
<accession>A0ABY4BFQ3</accession>
<dbReference type="RefSeq" id="WP_243576343.1">
    <property type="nucleotide sequence ID" value="NZ_CP094529.1"/>
</dbReference>
<evidence type="ECO:0000256" key="2">
    <source>
        <dbReference type="RuleBase" id="RU004508"/>
    </source>
</evidence>
<dbReference type="Gene3D" id="3.40.640.10">
    <property type="entry name" value="Type I PLP-dependent aspartate aminotransferase-like (Major domain)"/>
    <property type="match status" value="1"/>
</dbReference>
<evidence type="ECO:0000256" key="1">
    <source>
        <dbReference type="ARBA" id="ARBA00037999"/>
    </source>
</evidence>
<sequence>MKIPLMRKAFLNEVETKKALAEFILNADRLSMDVECGKFEKKFAEYQQCKHAVLFNSGGSANLAMLQALKNMGKLKDGDKVGFSALTWSTNTMPIIQMNMVPVVIDVTPEVINTTSQNLLERLETTDLQALFITNILGFTGDIDTIRQICAERNIILIEDNCESLGTELPEGRTGNFGIGASFSFFVAHHMSTIEGGMVCTSDDDFAEMLRIVRANGWDRNLNPEQQKKWRNQFGIETEFESKYTFYDLGYNFRPTEITGFLGQYQMQFLDKNISSREQNYLRIEKVVLENPDFLQLKHDHINVLSTFAFPFVCKTAALRTHYLQKFMDAGVEIRPMIAGNMQRQPFYQKYVKEVYNMPGADMMHNNGFYCGNYPELLEEDLTIFERLVCKN</sequence>
<reference evidence="3 4" key="1">
    <citation type="submission" date="2022-03" db="EMBL/GenBank/DDBJ databases">
        <title>Chryseobacterium sp. isolated from the Andong Sikhe.</title>
        <authorList>
            <person name="Won M."/>
            <person name="Kim S.-J."/>
            <person name="Kwon S.-W."/>
        </authorList>
    </citation>
    <scope>NUCLEOTIDE SEQUENCE [LARGE SCALE GENOMIC DNA]</scope>
    <source>
        <strain evidence="3 4">ADR-1</strain>
    </source>
</reference>
<dbReference type="InterPro" id="IPR015421">
    <property type="entry name" value="PyrdxlP-dep_Trfase_major"/>
</dbReference>
<proteinExistence type="inferred from homology"/>
<keyword evidence="3" id="KW-0808">Transferase</keyword>
<dbReference type="PANTHER" id="PTHR30244">
    <property type="entry name" value="TRANSAMINASE"/>
    <property type="match status" value="1"/>
</dbReference>
<dbReference type="Proteomes" id="UP000831068">
    <property type="component" value="Chromosome"/>
</dbReference>
<evidence type="ECO:0000313" key="3">
    <source>
        <dbReference type="EMBL" id="UOE38001.1"/>
    </source>
</evidence>
<dbReference type="EMBL" id="CP094529">
    <property type="protein sequence ID" value="UOE38001.1"/>
    <property type="molecule type" value="Genomic_DNA"/>
</dbReference>
<keyword evidence="2" id="KW-0663">Pyridoxal phosphate</keyword>
<protein>
    <submittedName>
        <fullName evidence="3">DegT/DnrJ/EryC1/StrS family aminotransferase</fullName>
    </submittedName>
</protein>
<keyword evidence="3" id="KW-0032">Aminotransferase</keyword>
<comment type="similarity">
    <text evidence="1 2">Belongs to the DegT/DnrJ/EryC1 family.</text>
</comment>
<dbReference type="PIRSF" id="PIRSF000390">
    <property type="entry name" value="PLP_StrS"/>
    <property type="match status" value="1"/>
</dbReference>
<dbReference type="GO" id="GO:0008483">
    <property type="term" value="F:transaminase activity"/>
    <property type="evidence" value="ECO:0007669"/>
    <property type="project" value="UniProtKB-KW"/>
</dbReference>
<name>A0ABY4BFQ3_9FLAO</name>
<dbReference type="InterPro" id="IPR015422">
    <property type="entry name" value="PyrdxlP-dep_Trfase_small"/>
</dbReference>
<evidence type="ECO:0000313" key="4">
    <source>
        <dbReference type="Proteomes" id="UP000831068"/>
    </source>
</evidence>
<dbReference type="InterPro" id="IPR000653">
    <property type="entry name" value="DegT/StrS_aminotransferase"/>
</dbReference>
<dbReference type="PANTHER" id="PTHR30244:SF34">
    <property type="entry name" value="DTDP-4-AMINO-4,6-DIDEOXYGALACTOSE TRANSAMINASE"/>
    <property type="match status" value="1"/>
</dbReference>
<dbReference type="InterPro" id="IPR015424">
    <property type="entry name" value="PyrdxlP-dep_Trfase"/>
</dbReference>
<dbReference type="SUPFAM" id="SSF53383">
    <property type="entry name" value="PLP-dependent transferases"/>
    <property type="match status" value="1"/>
</dbReference>
<organism evidence="3 4">
    <name type="scientific">Chryseobacterium oryzae</name>
    <dbReference type="NCBI Taxonomy" id="2929799"/>
    <lineage>
        <taxon>Bacteria</taxon>
        <taxon>Pseudomonadati</taxon>
        <taxon>Bacteroidota</taxon>
        <taxon>Flavobacteriia</taxon>
        <taxon>Flavobacteriales</taxon>
        <taxon>Weeksellaceae</taxon>
        <taxon>Chryseobacterium group</taxon>
        <taxon>Chryseobacterium</taxon>
    </lineage>
</organism>
<keyword evidence="4" id="KW-1185">Reference proteome</keyword>
<dbReference type="Pfam" id="PF01041">
    <property type="entry name" value="DegT_DnrJ_EryC1"/>
    <property type="match status" value="1"/>
</dbReference>
<gene>
    <name evidence="3" type="ORF">MTP08_13255</name>
</gene>